<dbReference type="Pfam" id="PF00324">
    <property type="entry name" value="AA_permease"/>
    <property type="match status" value="2"/>
</dbReference>
<evidence type="ECO:0000256" key="7">
    <source>
        <dbReference type="SAM" id="MobiDB-lite"/>
    </source>
</evidence>
<feature type="transmembrane region" description="Helical" evidence="8">
    <location>
        <begin position="111"/>
        <end position="136"/>
    </location>
</feature>
<reference evidence="10 11" key="1">
    <citation type="submission" date="2012-07" db="EMBL/GenBank/DDBJ databases">
        <title>The Genome Sequence of Actinomyces turicensis ACS-279-V-COL4.</title>
        <authorList>
            <consortium name="The Broad Institute Genome Sequencing Platform"/>
            <person name="Earl A."/>
            <person name="Ward D."/>
            <person name="Feldgarden M."/>
            <person name="Gevers D."/>
            <person name="Saerens B."/>
            <person name="Vaneechoutte M."/>
            <person name="Walker B."/>
            <person name="Young S.K."/>
            <person name="Zeng Q."/>
            <person name="Gargeya S."/>
            <person name="Fitzgerald M."/>
            <person name="Haas B."/>
            <person name="Abouelleil A."/>
            <person name="Alvarado L."/>
            <person name="Arachchi H.M."/>
            <person name="Berlin A."/>
            <person name="Chapman S.B."/>
            <person name="Goldberg J."/>
            <person name="Griggs A."/>
            <person name="Gujja S."/>
            <person name="Hansen M."/>
            <person name="Howarth C."/>
            <person name="Imamovic A."/>
            <person name="Larimer J."/>
            <person name="McCowen C."/>
            <person name="Montmayeur A."/>
            <person name="Murphy C."/>
            <person name="Neiman D."/>
            <person name="Pearson M."/>
            <person name="Priest M."/>
            <person name="Roberts A."/>
            <person name="Saif S."/>
            <person name="Shea T."/>
            <person name="Sisk P."/>
            <person name="Sykes S."/>
            <person name="Wortman J."/>
            <person name="Nusbaum C."/>
            <person name="Birren B."/>
        </authorList>
    </citation>
    <scope>NUCLEOTIDE SEQUENCE [LARGE SCALE GENOMIC DNA]</scope>
    <source>
        <strain evidence="10 11">ACS-279-V-Col4</strain>
    </source>
</reference>
<dbReference type="RefSeq" id="WP_006680678.1">
    <property type="nucleotide sequence ID" value="NZ_JH815208.1"/>
</dbReference>
<dbReference type="Gene3D" id="1.20.1740.10">
    <property type="entry name" value="Amino acid/polyamine transporter I"/>
    <property type="match status" value="1"/>
</dbReference>
<dbReference type="PIRSF" id="PIRSF006060">
    <property type="entry name" value="AA_transporter"/>
    <property type="match status" value="1"/>
</dbReference>
<keyword evidence="11" id="KW-1185">Reference proteome</keyword>
<comment type="subcellular location">
    <subcellularLocation>
        <location evidence="1">Membrane</location>
        <topology evidence="1">Multi-pass membrane protein</topology>
    </subcellularLocation>
</comment>
<feature type="transmembrane region" description="Helical" evidence="8">
    <location>
        <begin position="142"/>
        <end position="159"/>
    </location>
</feature>
<feature type="transmembrane region" description="Helical" evidence="8">
    <location>
        <begin position="213"/>
        <end position="235"/>
    </location>
</feature>
<evidence type="ECO:0000259" key="9">
    <source>
        <dbReference type="Pfam" id="PF00324"/>
    </source>
</evidence>
<evidence type="ECO:0000256" key="4">
    <source>
        <dbReference type="ARBA" id="ARBA00022970"/>
    </source>
</evidence>
<keyword evidence="6 8" id="KW-0472">Membrane</keyword>
<name>K0Z6J8_9ACTO</name>
<feature type="transmembrane region" description="Helical" evidence="8">
    <location>
        <begin position="461"/>
        <end position="479"/>
    </location>
</feature>
<dbReference type="InterPro" id="IPR004841">
    <property type="entry name" value="AA-permease/SLC12A_dom"/>
</dbReference>
<dbReference type="GO" id="GO:0006865">
    <property type="term" value="P:amino acid transport"/>
    <property type="evidence" value="ECO:0007669"/>
    <property type="project" value="UniProtKB-KW"/>
</dbReference>
<feature type="transmembrane region" description="Helical" evidence="8">
    <location>
        <begin position="34"/>
        <end position="55"/>
    </location>
</feature>
<evidence type="ECO:0000256" key="8">
    <source>
        <dbReference type="SAM" id="Phobius"/>
    </source>
</evidence>
<dbReference type="Proteomes" id="UP000003994">
    <property type="component" value="Unassembled WGS sequence"/>
</dbReference>
<dbReference type="GO" id="GO:0016020">
    <property type="term" value="C:membrane"/>
    <property type="evidence" value="ECO:0007669"/>
    <property type="project" value="UniProtKB-SubCell"/>
</dbReference>
<proteinExistence type="predicted"/>
<feature type="transmembrane region" description="Helical" evidence="8">
    <location>
        <begin position="256"/>
        <end position="277"/>
    </location>
</feature>
<comment type="caution">
    <text evidence="10">The sequence shown here is derived from an EMBL/GenBank/DDBJ whole genome shotgun (WGS) entry which is preliminary data.</text>
</comment>
<feature type="transmembrane region" description="Helical" evidence="8">
    <location>
        <begin position="394"/>
        <end position="412"/>
    </location>
</feature>
<evidence type="ECO:0000256" key="3">
    <source>
        <dbReference type="ARBA" id="ARBA00022692"/>
    </source>
</evidence>
<organism evidence="10 11">
    <name type="scientific">Schaalia turicensis ACS-279-V-Col4</name>
    <dbReference type="NCBI Taxonomy" id="883077"/>
    <lineage>
        <taxon>Bacteria</taxon>
        <taxon>Bacillati</taxon>
        <taxon>Actinomycetota</taxon>
        <taxon>Actinomycetes</taxon>
        <taxon>Actinomycetales</taxon>
        <taxon>Actinomycetaceae</taxon>
        <taxon>Schaalia</taxon>
    </lineage>
</organism>
<feature type="domain" description="Amino acid permease/ SLC12A" evidence="9">
    <location>
        <begin position="33"/>
        <end position="334"/>
    </location>
</feature>
<evidence type="ECO:0000313" key="10">
    <source>
        <dbReference type="EMBL" id="EJZ87844.1"/>
    </source>
</evidence>
<dbReference type="AlphaFoldDB" id="K0Z6J8"/>
<evidence type="ECO:0000256" key="6">
    <source>
        <dbReference type="ARBA" id="ARBA00023136"/>
    </source>
</evidence>
<dbReference type="PATRIC" id="fig|883077.3.peg.468"/>
<feature type="transmembrane region" description="Helical" evidence="8">
    <location>
        <begin position="418"/>
        <end position="440"/>
    </location>
</feature>
<keyword evidence="3 8" id="KW-0812">Transmembrane</keyword>
<keyword evidence="4" id="KW-0029">Amino-acid transport</keyword>
<feature type="transmembrane region" description="Helical" evidence="8">
    <location>
        <begin position="289"/>
        <end position="315"/>
    </location>
</feature>
<feature type="compositionally biased region" description="Polar residues" evidence="7">
    <location>
        <begin position="1"/>
        <end position="13"/>
    </location>
</feature>
<dbReference type="STRING" id="883077.HMPREF9241_00472"/>
<keyword evidence="2" id="KW-0813">Transport</keyword>
<evidence type="ECO:0000256" key="2">
    <source>
        <dbReference type="ARBA" id="ARBA00022448"/>
    </source>
</evidence>
<feature type="transmembrane region" description="Helical" evidence="8">
    <location>
        <begin position="485"/>
        <end position="503"/>
    </location>
</feature>
<feature type="transmembrane region" description="Helical" evidence="8">
    <location>
        <begin position="171"/>
        <end position="193"/>
    </location>
</feature>
<sequence length="513" mass="53500">MKTMSSPATTAPNTGGEATMPVSGPRKTFKTRHLSMMALGSAIGAGFFLGTGVAVSEAGPAVLVSYVLAALIAVSVMFALSELASSLPSTGSFSTYAEVGIGRWAGFTSGWLYWAMLVMVLGLEITGAAAIFVSWFPSVPQWVVALAIVVVLGGVNLMAARDFGEVEAWLAGIKVLAIIVFLLIGIGLVTGIVPGRTEPIGQTILGHGGFAPTGLAGIAVALLAIITSFGGIEIVTIAAGEAENAKAAISAAIRSVISRILIFYVGSVILLICLLRWDSKEMSTSPFAAVLNMAGIPAVGVIMEAVVFVALVSAFSANLYASSRIAYSLSARGMGMKWLLGRGVSSSKMNEAGHASSTTSATLVADEEAESLQDRVATEGASGDIAEGRTPRRAVSVSIFFALVSVALNWLLPASLLGILLNSVGMVLLLIWVFILVAQIRLHPKLEAEGSIALRSPGWPWLPRLVIASLVLVAGLMAWNPEARQQLIAMSVLTLIIIAIYFIREAMAQRSAK</sequence>
<feature type="transmembrane region" description="Helical" evidence="8">
    <location>
        <begin position="61"/>
        <end position="80"/>
    </location>
</feature>
<dbReference type="PANTHER" id="PTHR43495">
    <property type="entry name" value="GABA PERMEASE"/>
    <property type="match status" value="1"/>
</dbReference>
<dbReference type="PANTHER" id="PTHR43495:SF5">
    <property type="entry name" value="GAMMA-AMINOBUTYRIC ACID PERMEASE"/>
    <property type="match status" value="1"/>
</dbReference>
<evidence type="ECO:0000313" key="11">
    <source>
        <dbReference type="Proteomes" id="UP000003994"/>
    </source>
</evidence>
<evidence type="ECO:0000256" key="1">
    <source>
        <dbReference type="ARBA" id="ARBA00004141"/>
    </source>
</evidence>
<dbReference type="GO" id="GO:0055085">
    <property type="term" value="P:transmembrane transport"/>
    <property type="evidence" value="ECO:0007669"/>
    <property type="project" value="InterPro"/>
</dbReference>
<feature type="domain" description="Amino acid permease/ SLC12A" evidence="9">
    <location>
        <begin position="387"/>
        <end position="509"/>
    </location>
</feature>
<dbReference type="HOGENOM" id="CLU_007946_9_2_11"/>
<evidence type="ECO:0000256" key="5">
    <source>
        <dbReference type="ARBA" id="ARBA00022989"/>
    </source>
</evidence>
<dbReference type="EMBL" id="AGWQ01000003">
    <property type="protein sequence ID" value="EJZ87844.1"/>
    <property type="molecule type" value="Genomic_DNA"/>
</dbReference>
<accession>K0Z6J8</accession>
<gene>
    <name evidence="10" type="ORF">HMPREF9241_00472</name>
</gene>
<dbReference type="eggNOG" id="COG1113">
    <property type="taxonomic scope" value="Bacteria"/>
</dbReference>
<keyword evidence="5 8" id="KW-1133">Transmembrane helix</keyword>
<feature type="region of interest" description="Disordered" evidence="7">
    <location>
        <begin position="1"/>
        <end position="26"/>
    </location>
</feature>
<protein>
    <recommendedName>
        <fullName evidence="9">Amino acid permease/ SLC12A domain-containing protein</fullName>
    </recommendedName>
</protein>